<organism evidence="1 2">
    <name type="scientific">Candidatus Scalindua brodae</name>
    <dbReference type="NCBI Taxonomy" id="237368"/>
    <lineage>
        <taxon>Bacteria</taxon>
        <taxon>Pseudomonadati</taxon>
        <taxon>Planctomycetota</taxon>
        <taxon>Candidatus Brocadiia</taxon>
        <taxon>Candidatus Brocadiales</taxon>
        <taxon>Candidatus Scalinduaceae</taxon>
        <taxon>Candidatus Scalindua</taxon>
    </lineage>
</organism>
<accession>A0A0B0EL71</accession>
<proteinExistence type="predicted"/>
<comment type="caution">
    <text evidence="1">The sequence shown here is derived from an EMBL/GenBank/DDBJ whole genome shotgun (WGS) entry which is preliminary data.</text>
</comment>
<reference evidence="1 2" key="1">
    <citation type="submission" date="2014-10" db="EMBL/GenBank/DDBJ databases">
        <title>Draft genome of anammox bacterium scalindua brodae, obtained using differential coverage binning of sequence data from two enrichment reactors.</title>
        <authorList>
            <person name="Speth D.R."/>
            <person name="Russ L."/>
            <person name="Kartal B."/>
            <person name="Op den Camp H.J."/>
            <person name="Dutilh B.E."/>
            <person name="Jetten M.S."/>
        </authorList>
    </citation>
    <scope>NUCLEOTIDE SEQUENCE [LARGE SCALE GENOMIC DNA]</scope>
    <source>
        <strain evidence="1">RU1</strain>
    </source>
</reference>
<protein>
    <submittedName>
        <fullName evidence="1">Uncharacterized protein</fullName>
    </submittedName>
</protein>
<dbReference type="EMBL" id="JRYO01000197">
    <property type="protein sequence ID" value="KHE91420.1"/>
    <property type="molecule type" value="Genomic_DNA"/>
</dbReference>
<sequence>MRNTSLVITVPHLFSPKSALSTESKPYIVRFNVLETFQINQSYFLNFNNILIQGL</sequence>
<dbReference type="Proteomes" id="UP000030652">
    <property type="component" value="Unassembled WGS sequence"/>
</dbReference>
<evidence type="ECO:0000313" key="2">
    <source>
        <dbReference type="Proteomes" id="UP000030652"/>
    </source>
</evidence>
<dbReference type="AlphaFoldDB" id="A0A0B0EL71"/>
<evidence type="ECO:0000313" key="1">
    <source>
        <dbReference type="EMBL" id="KHE91420.1"/>
    </source>
</evidence>
<name>A0A0B0EL71_9BACT</name>
<gene>
    <name evidence="1" type="ORF">SCABRO_02823</name>
</gene>